<evidence type="ECO:0000313" key="2">
    <source>
        <dbReference type="EMBL" id="GFH28149.1"/>
    </source>
</evidence>
<protein>
    <submittedName>
        <fullName evidence="2">Uncharacterized protein</fullName>
    </submittedName>
</protein>
<dbReference type="Proteomes" id="UP000485058">
    <property type="component" value="Unassembled WGS sequence"/>
</dbReference>
<evidence type="ECO:0000256" key="1">
    <source>
        <dbReference type="SAM" id="MobiDB-lite"/>
    </source>
</evidence>
<keyword evidence="3" id="KW-1185">Reference proteome</keyword>
<reference evidence="2 3" key="1">
    <citation type="submission" date="2020-02" db="EMBL/GenBank/DDBJ databases">
        <title>Draft genome sequence of Haematococcus lacustris strain NIES-144.</title>
        <authorList>
            <person name="Morimoto D."/>
            <person name="Nakagawa S."/>
            <person name="Yoshida T."/>
            <person name="Sawayama S."/>
        </authorList>
    </citation>
    <scope>NUCLEOTIDE SEQUENCE [LARGE SCALE GENOMIC DNA]</scope>
    <source>
        <strain evidence="2 3">NIES-144</strain>
    </source>
</reference>
<organism evidence="2 3">
    <name type="scientific">Haematococcus lacustris</name>
    <name type="common">Green alga</name>
    <name type="synonym">Haematococcus pluvialis</name>
    <dbReference type="NCBI Taxonomy" id="44745"/>
    <lineage>
        <taxon>Eukaryota</taxon>
        <taxon>Viridiplantae</taxon>
        <taxon>Chlorophyta</taxon>
        <taxon>core chlorophytes</taxon>
        <taxon>Chlorophyceae</taxon>
        <taxon>CS clade</taxon>
        <taxon>Chlamydomonadales</taxon>
        <taxon>Haematococcaceae</taxon>
        <taxon>Haematococcus</taxon>
    </lineage>
</organism>
<feature type="region of interest" description="Disordered" evidence="1">
    <location>
        <begin position="54"/>
        <end position="104"/>
    </location>
</feature>
<evidence type="ECO:0000313" key="3">
    <source>
        <dbReference type="Proteomes" id="UP000485058"/>
    </source>
</evidence>
<dbReference type="AlphaFoldDB" id="A0A6A0A6G8"/>
<comment type="caution">
    <text evidence="2">The sequence shown here is derived from an EMBL/GenBank/DDBJ whole genome shotgun (WGS) entry which is preliminary data.</text>
</comment>
<proteinExistence type="predicted"/>
<accession>A0A6A0A6G8</accession>
<dbReference type="EMBL" id="BLLF01003760">
    <property type="protein sequence ID" value="GFH28149.1"/>
    <property type="molecule type" value="Genomic_DNA"/>
</dbReference>
<gene>
    <name evidence="2" type="ORF">HaLaN_26591</name>
</gene>
<name>A0A6A0A6G8_HAELA</name>
<sequence length="187" mass="19983">MIVHHQTAFPFAACGTVGSKEGCREWWLHVSKTLARPLWKENIIPLAGVIIITSEPGPSTPPPAKRSKRTKAEPEAAEPTQPTKAAEAKPAPQPGSALGRAGGAHWSCAGGQTRQIYQPRARSTQAWVCAPFGYLGMSVNPTLDYSPVTEAPSISLLYYQATPTLLHSSERPVCVPNIGVGTYPTCP</sequence>